<accession>C7R636</accession>
<keyword evidence="1" id="KW-0413">Isomerase</keyword>
<reference evidence="1 2" key="1">
    <citation type="journal article" date="2009" name="Stand. Genomic Sci.">
        <title>Complete genome sequence of Kangiella koreensis type strain (SW-125).</title>
        <authorList>
            <person name="Han C."/>
            <person name="Sikorski J."/>
            <person name="Lapidus A."/>
            <person name="Nolan M."/>
            <person name="Glavina Del Rio T."/>
            <person name="Tice H."/>
            <person name="Cheng J.F."/>
            <person name="Lucas S."/>
            <person name="Chen F."/>
            <person name="Copeland A."/>
            <person name="Ivanova N."/>
            <person name="Mavromatis K."/>
            <person name="Ovchinnikova G."/>
            <person name="Pati A."/>
            <person name="Bruce D."/>
            <person name="Goodwin L."/>
            <person name="Pitluck S."/>
            <person name="Chen A."/>
            <person name="Palaniappan K."/>
            <person name="Land M."/>
            <person name="Hauser L."/>
            <person name="Chang Y.J."/>
            <person name="Jeffries C.D."/>
            <person name="Chain P."/>
            <person name="Saunders E."/>
            <person name="Brettin T."/>
            <person name="Goker M."/>
            <person name="Tindall B.J."/>
            <person name="Bristow J."/>
            <person name="Eisen J.A."/>
            <person name="Markowitz V."/>
            <person name="Hugenholtz P."/>
            <person name="Kyrpides N.C."/>
            <person name="Klenk H.P."/>
            <person name="Detter J.C."/>
        </authorList>
    </citation>
    <scope>NUCLEOTIDE SEQUENCE [LARGE SCALE GENOMIC DNA]</scope>
    <source>
        <strain evidence="2">DSM 16069 / KCTC 12182 / SW-125</strain>
    </source>
</reference>
<evidence type="ECO:0000313" key="2">
    <source>
        <dbReference type="Proteomes" id="UP000001231"/>
    </source>
</evidence>
<dbReference type="eggNOG" id="ENOG50313HR">
    <property type="taxonomic scope" value="Bacteria"/>
</dbReference>
<protein>
    <submittedName>
        <fullName evidence="1">Type IIA topoisomerase (DNA gyrase/topo II topoisomerase IV) A subunit-like protein</fullName>
    </submittedName>
</protein>
<keyword evidence="2" id="KW-1185">Reference proteome</keyword>
<dbReference type="KEGG" id="kko:Kkor_0045"/>
<dbReference type="InterPro" id="IPR053841">
    <property type="entry name" value="MksE"/>
</dbReference>
<dbReference type="RefSeq" id="WP_012799982.1">
    <property type="nucleotide sequence ID" value="NC_013166.1"/>
</dbReference>
<dbReference type="EMBL" id="CP001707">
    <property type="protein sequence ID" value="ACV25467.1"/>
    <property type="molecule type" value="Genomic_DNA"/>
</dbReference>
<gene>
    <name evidence="1" type="ordered locus">Kkor_0045</name>
</gene>
<name>C7R636_KANKD</name>
<evidence type="ECO:0000313" key="1">
    <source>
        <dbReference type="EMBL" id="ACV25467.1"/>
    </source>
</evidence>
<organism evidence="1 2">
    <name type="scientific">Kangiella koreensis (strain DSM 16069 / JCM 12317 / KCTC 12182 / SW-125)</name>
    <dbReference type="NCBI Taxonomy" id="523791"/>
    <lineage>
        <taxon>Bacteria</taxon>
        <taxon>Pseudomonadati</taxon>
        <taxon>Pseudomonadota</taxon>
        <taxon>Gammaproteobacteria</taxon>
        <taxon>Kangiellales</taxon>
        <taxon>Kangiellaceae</taxon>
        <taxon>Kangiella</taxon>
    </lineage>
</organism>
<dbReference type="STRING" id="523791.Kkor_0045"/>
<dbReference type="OrthoDB" id="6194274at2"/>
<dbReference type="HOGENOM" id="CLU_1524130_0_0_6"/>
<sequence>MNDFDLGLDVFDSRAIYKDFMAGKIINKYEIIEGELQRSPKFGALIGSLDIYRYLYSLIGFEIKQINDEAYFITRIDRADEYNEVAANIQVLLTVICRGVYSLGLPPGILLDQDAGLTSKQIDEIGLIDEQKRILKACGLKTPLSETVNGKLVDRGVFLKTQAERYILSSAGKYLYEEIISDTETRALERITE</sequence>
<dbReference type="Proteomes" id="UP000001231">
    <property type="component" value="Chromosome"/>
</dbReference>
<dbReference type="Pfam" id="PF21980">
    <property type="entry name" value="MksE"/>
    <property type="match status" value="1"/>
</dbReference>
<dbReference type="InParanoid" id="C7R636"/>
<proteinExistence type="predicted"/>
<dbReference type="GO" id="GO:0016853">
    <property type="term" value="F:isomerase activity"/>
    <property type="evidence" value="ECO:0007669"/>
    <property type="project" value="UniProtKB-KW"/>
</dbReference>
<dbReference type="AlphaFoldDB" id="C7R636"/>